<dbReference type="EMBL" id="JAXAFJ010000002">
    <property type="protein sequence ID" value="MDX6805433.1"/>
    <property type="molecule type" value="Genomic_DNA"/>
</dbReference>
<dbReference type="Proteomes" id="UP001274321">
    <property type="component" value="Unassembled WGS sequence"/>
</dbReference>
<comment type="caution">
    <text evidence="1">The sequence shown here is derived from an EMBL/GenBank/DDBJ whole genome shotgun (WGS) entry which is preliminary data.</text>
</comment>
<gene>
    <name evidence="1" type="ORF">SCD90_05090</name>
</gene>
<organism evidence="1 2">
    <name type="scientific">Terrihabitans rhizophilus</name>
    <dbReference type="NCBI Taxonomy" id="3092662"/>
    <lineage>
        <taxon>Bacteria</taxon>
        <taxon>Pseudomonadati</taxon>
        <taxon>Pseudomonadota</taxon>
        <taxon>Alphaproteobacteria</taxon>
        <taxon>Hyphomicrobiales</taxon>
        <taxon>Terrihabitans</taxon>
    </lineage>
</organism>
<evidence type="ECO:0000313" key="1">
    <source>
        <dbReference type="EMBL" id="MDX6805433.1"/>
    </source>
</evidence>
<evidence type="ECO:0000313" key="2">
    <source>
        <dbReference type="Proteomes" id="UP001274321"/>
    </source>
</evidence>
<accession>A0ABU4RKR4</accession>
<keyword evidence="2" id="KW-1185">Reference proteome</keyword>
<dbReference type="RefSeq" id="WP_319843549.1">
    <property type="nucleotide sequence ID" value="NZ_JAXAFJ010000002.1"/>
</dbReference>
<protein>
    <submittedName>
        <fullName evidence="1">Uncharacterized protein</fullName>
    </submittedName>
</protein>
<name>A0ABU4RKR4_9HYPH</name>
<proteinExistence type="predicted"/>
<sequence length="91" mass="9834">MSTISIEPLHSRIWSGKPRAGDDRRLARALGFGPDETESLALCQAALAGNVDAALDLWRACRPGQSLRIQVTHTPSALKMCAHLLKQAEGE</sequence>
<reference evidence="1 2" key="1">
    <citation type="submission" date="2023-11" db="EMBL/GenBank/DDBJ databases">
        <authorList>
            <person name="Bao R."/>
        </authorList>
    </citation>
    <scope>NUCLEOTIDE SEQUENCE [LARGE SCALE GENOMIC DNA]</scope>
    <source>
        <strain evidence="1 2">PJ23</strain>
    </source>
</reference>